<organism evidence="1 2">
    <name type="scientific">Eruca vesicaria subsp. sativa</name>
    <name type="common">Garden rocket</name>
    <name type="synonym">Eruca sativa</name>
    <dbReference type="NCBI Taxonomy" id="29727"/>
    <lineage>
        <taxon>Eukaryota</taxon>
        <taxon>Viridiplantae</taxon>
        <taxon>Streptophyta</taxon>
        <taxon>Embryophyta</taxon>
        <taxon>Tracheophyta</taxon>
        <taxon>Spermatophyta</taxon>
        <taxon>Magnoliopsida</taxon>
        <taxon>eudicotyledons</taxon>
        <taxon>Gunneridae</taxon>
        <taxon>Pentapetalae</taxon>
        <taxon>rosids</taxon>
        <taxon>malvids</taxon>
        <taxon>Brassicales</taxon>
        <taxon>Brassicaceae</taxon>
        <taxon>Brassiceae</taxon>
        <taxon>Eruca</taxon>
    </lineage>
</organism>
<dbReference type="Proteomes" id="UP001642260">
    <property type="component" value="Unassembled WGS sequence"/>
</dbReference>
<protein>
    <submittedName>
        <fullName evidence="1">Uncharacterized protein</fullName>
    </submittedName>
</protein>
<keyword evidence="2" id="KW-1185">Reference proteome</keyword>
<sequence length="50" mass="5979">MEEEADDDELWNGEAMRTMYSDDLNMEEIYASRPFVPHRDGSEILKRKAW</sequence>
<gene>
    <name evidence="1" type="ORF">ERUC_LOCUS27446</name>
</gene>
<evidence type="ECO:0000313" key="2">
    <source>
        <dbReference type="Proteomes" id="UP001642260"/>
    </source>
</evidence>
<evidence type="ECO:0000313" key="1">
    <source>
        <dbReference type="EMBL" id="CAH8361690.1"/>
    </source>
</evidence>
<dbReference type="EMBL" id="CAKOAT010312155">
    <property type="protein sequence ID" value="CAH8361690.1"/>
    <property type="molecule type" value="Genomic_DNA"/>
</dbReference>
<name>A0ABC8L0F9_ERUVS</name>
<comment type="caution">
    <text evidence="1">The sequence shown here is derived from an EMBL/GenBank/DDBJ whole genome shotgun (WGS) entry which is preliminary data.</text>
</comment>
<accession>A0ABC8L0F9</accession>
<proteinExistence type="predicted"/>
<dbReference type="AlphaFoldDB" id="A0ABC8L0F9"/>
<reference evidence="1 2" key="1">
    <citation type="submission" date="2022-03" db="EMBL/GenBank/DDBJ databases">
        <authorList>
            <person name="Macdonald S."/>
            <person name="Ahmed S."/>
            <person name="Newling K."/>
        </authorList>
    </citation>
    <scope>NUCLEOTIDE SEQUENCE [LARGE SCALE GENOMIC DNA]</scope>
</reference>